<keyword evidence="3" id="KW-1185">Reference proteome</keyword>
<dbReference type="EMBL" id="LXQA010410502">
    <property type="protein sequence ID" value="MCI50039.1"/>
    <property type="molecule type" value="Genomic_DNA"/>
</dbReference>
<feature type="non-terminal residue" evidence="2">
    <location>
        <position position="1"/>
    </location>
</feature>
<reference evidence="2 3" key="1">
    <citation type="journal article" date="2018" name="Front. Plant Sci.">
        <title>Red Clover (Trifolium pratense) and Zigzag Clover (T. medium) - A Picture of Genomic Similarities and Differences.</title>
        <authorList>
            <person name="Dluhosova J."/>
            <person name="Istvanek J."/>
            <person name="Nedelnik J."/>
            <person name="Repkova J."/>
        </authorList>
    </citation>
    <scope>NUCLEOTIDE SEQUENCE [LARGE SCALE GENOMIC DNA]</scope>
    <source>
        <strain evidence="3">cv. 10/8</strain>
        <tissue evidence="2">Leaf</tissue>
    </source>
</reference>
<accession>A0A392SMY2</accession>
<feature type="non-terminal residue" evidence="2">
    <location>
        <position position="101"/>
    </location>
</feature>
<feature type="region of interest" description="Disordered" evidence="1">
    <location>
        <begin position="49"/>
        <end position="101"/>
    </location>
</feature>
<evidence type="ECO:0000313" key="2">
    <source>
        <dbReference type="EMBL" id="MCI50039.1"/>
    </source>
</evidence>
<dbReference type="AlphaFoldDB" id="A0A392SMY2"/>
<feature type="region of interest" description="Disordered" evidence="1">
    <location>
        <begin position="1"/>
        <end position="25"/>
    </location>
</feature>
<comment type="caution">
    <text evidence="2">The sequence shown here is derived from an EMBL/GenBank/DDBJ whole genome shotgun (WGS) entry which is preliminary data.</text>
</comment>
<sequence length="101" mass="10749">TNIMSTPVKNDQSPLSSPNPKVTISETQGIEQESAAIVADAVLITIVHPPSIKVKKSKKKEKKGEASSPSSVKKSNGKKSKSKSKSSTESKKVHSMASLYL</sequence>
<protein>
    <submittedName>
        <fullName evidence="2">Uncharacterized protein</fullName>
    </submittedName>
</protein>
<name>A0A392SMY2_9FABA</name>
<organism evidence="2 3">
    <name type="scientific">Trifolium medium</name>
    <dbReference type="NCBI Taxonomy" id="97028"/>
    <lineage>
        <taxon>Eukaryota</taxon>
        <taxon>Viridiplantae</taxon>
        <taxon>Streptophyta</taxon>
        <taxon>Embryophyta</taxon>
        <taxon>Tracheophyta</taxon>
        <taxon>Spermatophyta</taxon>
        <taxon>Magnoliopsida</taxon>
        <taxon>eudicotyledons</taxon>
        <taxon>Gunneridae</taxon>
        <taxon>Pentapetalae</taxon>
        <taxon>rosids</taxon>
        <taxon>fabids</taxon>
        <taxon>Fabales</taxon>
        <taxon>Fabaceae</taxon>
        <taxon>Papilionoideae</taxon>
        <taxon>50 kb inversion clade</taxon>
        <taxon>NPAAA clade</taxon>
        <taxon>Hologalegina</taxon>
        <taxon>IRL clade</taxon>
        <taxon>Trifolieae</taxon>
        <taxon>Trifolium</taxon>
    </lineage>
</organism>
<dbReference type="Proteomes" id="UP000265520">
    <property type="component" value="Unassembled WGS sequence"/>
</dbReference>
<evidence type="ECO:0000313" key="3">
    <source>
        <dbReference type="Proteomes" id="UP000265520"/>
    </source>
</evidence>
<proteinExistence type="predicted"/>
<evidence type="ECO:0000256" key="1">
    <source>
        <dbReference type="SAM" id="MobiDB-lite"/>
    </source>
</evidence>
<feature type="compositionally biased region" description="Basic residues" evidence="1">
    <location>
        <begin position="75"/>
        <end position="84"/>
    </location>
</feature>